<accession>A0A7X1B800</accession>
<protein>
    <recommendedName>
        <fullName evidence="4">PRC-barrel domain-containing protein</fullName>
    </recommendedName>
</protein>
<evidence type="ECO:0000313" key="2">
    <source>
        <dbReference type="EMBL" id="MBC2607346.1"/>
    </source>
</evidence>
<keyword evidence="1" id="KW-0732">Signal</keyword>
<evidence type="ECO:0008006" key="4">
    <source>
        <dbReference type="Google" id="ProtNLM"/>
    </source>
</evidence>
<organism evidence="2 3">
    <name type="scientific">Pelagicoccus albus</name>
    <dbReference type="NCBI Taxonomy" id="415222"/>
    <lineage>
        <taxon>Bacteria</taxon>
        <taxon>Pseudomonadati</taxon>
        <taxon>Verrucomicrobiota</taxon>
        <taxon>Opitutia</taxon>
        <taxon>Puniceicoccales</taxon>
        <taxon>Pelagicoccaceae</taxon>
        <taxon>Pelagicoccus</taxon>
    </lineage>
</organism>
<reference evidence="2 3" key="1">
    <citation type="submission" date="2020-07" db="EMBL/GenBank/DDBJ databases">
        <authorList>
            <person name="Feng X."/>
        </authorList>
    </citation>
    <scope>NUCLEOTIDE SEQUENCE [LARGE SCALE GENOMIC DNA]</scope>
    <source>
        <strain evidence="2 3">JCM23202</strain>
    </source>
</reference>
<evidence type="ECO:0000313" key="3">
    <source>
        <dbReference type="Proteomes" id="UP000526501"/>
    </source>
</evidence>
<name>A0A7X1B800_9BACT</name>
<feature type="chain" id="PRO_5030636312" description="PRC-barrel domain-containing protein" evidence="1">
    <location>
        <begin position="23"/>
        <end position="167"/>
    </location>
</feature>
<keyword evidence="3" id="KW-1185">Reference proteome</keyword>
<evidence type="ECO:0000256" key="1">
    <source>
        <dbReference type="SAM" id="SignalP"/>
    </source>
</evidence>
<dbReference type="Proteomes" id="UP000526501">
    <property type="component" value="Unassembled WGS sequence"/>
</dbReference>
<proteinExistence type="predicted"/>
<dbReference type="RefSeq" id="WP_185661193.1">
    <property type="nucleotide sequence ID" value="NZ_CAWPOO010000012.1"/>
</dbReference>
<dbReference type="AlphaFoldDB" id="A0A7X1B800"/>
<comment type="caution">
    <text evidence="2">The sequence shown here is derived from an EMBL/GenBank/DDBJ whole genome shotgun (WGS) entry which is preliminary data.</text>
</comment>
<feature type="signal peptide" evidence="1">
    <location>
        <begin position="1"/>
        <end position="22"/>
    </location>
</feature>
<gene>
    <name evidence="2" type="ORF">H5P27_14940</name>
</gene>
<dbReference type="EMBL" id="JACHVC010000012">
    <property type="protein sequence ID" value="MBC2607346.1"/>
    <property type="molecule type" value="Genomic_DNA"/>
</dbReference>
<sequence length="167" mass="17949">MKKYYLPIVFVISLIWSTASFSQVSSDLSPEVMIGAEVVGPDGSSRLGHVLGLGRSGENGEPLMYVVGTKGLFGKKGIVPLSNVKEELTVPGKDGMRTFRLVVGVNKGTFRNIAKWSGDEPLGSYLSRIDSILGTIYGLDEDTIEQMARRVVFDDGAPEEAIPVAAL</sequence>